<keyword evidence="3" id="KW-1185">Reference proteome</keyword>
<evidence type="ECO:0000256" key="1">
    <source>
        <dbReference type="SAM" id="MobiDB-lite"/>
    </source>
</evidence>
<gene>
    <name evidence="2" type="ORF">AAE3_LOCUS11068</name>
</gene>
<dbReference type="OrthoDB" id="3065051at2759"/>
<evidence type="ECO:0000313" key="3">
    <source>
        <dbReference type="Proteomes" id="UP000467700"/>
    </source>
</evidence>
<feature type="region of interest" description="Disordered" evidence="1">
    <location>
        <begin position="164"/>
        <end position="214"/>
    </location>
</feature>
<organism evidence="2 3">
    <name type="scientific">Cyclocybe aegerita</name>
    <name type="common">Black poplar mushroom</name>
    <name type="synonym">Agrocybe aegerita</name>
    <dbReference type="NCBI Taxonomy" id="1973307"/>
    <lineage>
        <taxon>Eukaryota</taxon>
        <taxon>Fungi</taxon>
        <taxon>Dikarya</taxon>
        <taxon>Basidiomycota</taxon>
        <taxon>Agaricomycotina</taxon>
        <taxon>Agaricomycetes</taxon>
        <taxon>Agaricomycetidae</taxon>
        <taxon>Agaricales</taxon>
        <taxon>Agaricineae</taxon>
        <taxon>Bolbitiaceae</taxon>
        <taxon>Cyclocybe</taxon>
    </lineage>
</organism>
<feature type="compositionally biased region" description="Low complexity" evidence="1">
    <location>
        <begin position="164"/>
        <end position="207"/>
    </location>
</feature>
<proteinExistence type="predicted"/>
<feature type="region of interest" description="Disordered" evidence="1">
    <location>
        <begin position="110"/>
        <end position="137"/>
    </location>
</feature>
<feature type="region of interest" description="Disordered" evidence="1">
    <location>
        <begin position="1"/>
        <end position="30"/>
    </location>
</feature>
<dbReference type="Proteomes" id="UP000467700">
    <property type="component" value="Unassembled WGS sequence"/>
</dbReference>
<feature type="compositionally biased region" description="Polar residues" evidence="1">
    <location>
        <begin position="121"/>
        <end position="131"/>
    </location>
</feature>
<accession>A0A8S0XQN4</accession>
<protein>
    <submittedName>
        <fullName evidence="2">Uncharacterized protein</fullName>
    </submittedName>
</protein>
<dbReference type="EMBL" id="CACVBS010000070">
    <property type="protein sequence ID" value="CAA7268803.1"/>
    <property type="molecule type" value="Genomic_DNA"/>
</dbReference>
<sequence>MFSKVTSRAKRHSVQEIPSVQRTEPLPKPVDTAPELLRWSDFAYPFPPVAFGGYVKYYRTRTMAQQPQAPTFCPTLSQHPEPSPSRLTPATSPLFFVPPKRCLSVIPEASMESMTPRKTRNLSITTSNSPAMSLRRRRRRLLRTPSIERDFAVHARCLFAPSISASESGSSRGSSLSHASAGFTHSPSPSSDSSSQCDSSQSDSTHSGYPITPTTSIEGEIEHVNIFGEAQLGTDLPQLGLEEFGCSTSFDLMPKRPESWSSFSTAMSSFSD</sequence>
<evidence type="ECO:0000313" key="2">
    <source>
        <dbReference type="EMBL" id="CAA7268803.1"/>
    </source>
</evidence>
<comment type="caution">
    <text evidence="2">The sequence shown here is derived from an EMBL/GenBank/DDBJ whole genome shotgun (WGS) entry which is preliminary data.</text>
</comment>
<name>A0A8S0XQN4_CYCAE</name>
<dbReference type="AlphaFoldDB" id="A0A8S0XQN4"/>
<reference evidence="2 3" key="1">
    <citation type="submission" date="2020-01" db="EMBL/GenBank/DDBJ databases">
        <authorList>
            <person name="Gupta K D."/>
        </authorList>
    </citation>
    <scope>NUCLEOTIDE SEQUENCE [LARGE SCALE GENOMIC DNA]</scope>
</reference>